<protein>
    <recommendedName>
        <fullName evidence="1">Phosphatidylglycerol/phosphatidylinositol transfer protein</fullName>
    </recommendedName>
</protein>
<evidence type="ECO:0000313" key="5">
    <source>
        <dbReference type="Proteomes" id="UP000789342"/>
    </source>
</evidence>
<organism evidence="4 5">
    <name type="scientific">Acaulospora morrowiae</name>
    <dbReference type="NCBI Taxonomy" id="94023"/>
    <lineage>
        <taxon>Eukaryota</taxon>
        <taxon>Fungi</taxon>
        <taxon>Fungi incertae sedis</taxon>
        <taxon>Mucoromycota</taxon>
        <taxon>Glomeromycotina</taxon>
        <taxon>Glomeromycetes</taxon>
        <taxon>Diversisporales</taxon>
        <taxon>Acaulosporaceae</taxon>
        <taxon>Acaulospora</taxon>
    </lineage>
</organism>
<dbReference type="OrthoDB" id="2310480at2759"/>
<accession>A0A9N9AM75</accession>
<dbReference type="EMBL" id="CAJVPV010002741">
    <property type="protein sequence ID" value="CAG8534651.1"/>
    <property type="molecule type" value="Genomic_DNA"/>
</dbReference>
<name>A0A9N9AM75_9GLOM</name>
<sequence>MNKNFLLVFILFATLSAVNSLPHKHDKRISAIKWTTCFDIPKLNVVANDPVEGQKDTFTVSGPIPSDINANDKLYMIFIDIDDPTRIFKFLTDVCGAKGLPQCPIKGGAQFDVNITLTIPTFSGSFIIYAMIGNKHDGTLGCAYTNI</sequence>
<keyword evidence="2" id="KW-0732">Signal</keyword>
<feature type="domain" description="MD-2-related lipid-recognition" evidence="3">
    <location>
        <begin position="33"/>
        <end position="143"/>
    </location>
</feature>
<feature type="signal peptide" evidence="2">
    <location>
        <begin position="1"/>
        <end position="20"/>
    </location>
</feature>
<proteinExistence type="predicted"/>
<keyword evidence="5" id="KW-1185">Reference proteome</keyword>
<evidence type="ECO:0000313" key="4">
    <source>
        <dbReference type="EMBL" id="CAG8534651.1"/>
    </source>
</evidence>
<dbReference type="InterPro" id="IPR014756">
    <property type="entry name" value="Ig_E-set"/>
</dbReference>
<gene>
    <name evidence="4" type="ORF">AMORRO_LOCUS4837</name>
</gene>
<dbReference type="AlphaFoldDB" id="A0A9N9AM75"/>
<dbReference type="Proteomes" id="UP000789342">
    <property type="component" value="Unassembled WGS sequence"/>
</dbReference>
<comment type="caution">
    <text evidence="4">The sequence shown here is derived from an EMBL/GenBank/DDBJ whole genome shotgun (WGS) entry which is preliminary data.</text>
</comment>
<evidence type="ECO:0000259" key="3">
    <source>
        <dbReference type="Pfam" id="PF02221"/>
    </source>
</evidence>
<feature type="chain" id="PRO_5040499140" description="Phosphatidylglycerol/phosphatidylinositol transfer protein" evidence="2">
    <location>
        <begin position="21"/>
        <end position="147"/>
    </location>
</feature>
<dbReference type="SUPFAM" id="SSF81296">
    <property type="entry name" value="E set domains"/>
    <property type="match status" value="1"/>
</dbReference>
<dbReference type="InterPro" id="IPR003172">
    <property type="entry name" value="ML_dom"/>
</dbReference>
<reference evidence="4" key="1">
    <citation type="submission" date="2021-06" db="EMBL/GenBank/DDBJ databases">
        <authorList>
            <person name="Kallberg Y."/>
            <person name="Tangrot J."/>
            <person name="Rosling A."/>
        </authorList>
    </citation>
    <scope>NUCLEOTIDE SEQUENCE</scope>
    <source>
        <strain evidence="4">CL551</strain>
    </source>
</reference>
<evidence type="ECO:0000256" key="1">
    <source>
        <dbReference type="ARBA" id="ARBA00016056"/>
    </source>
</evidence>
<dbReference type="Pfam" id="PF02221">
    <property type="entry name" value="E1_DerP2_DerF2"/>
    <property type="match status" value="1"/>
</dbReference>
<evidence type="ECO:0000256" key="2">
    <source>
        <dbReference type="SAM" id="SignalP"/>
    </source>
</evidence>